<dbReference type="PANTHER" id="PTHR10655">
    <property type="entry name" value="LYSOPHOSPHOLIPASE-RELATED"/>
    <property type="match status" value="1"/>
</dbReference>
<evidence type="ECO:0000256" key="1">
    <source>
        <dbReference type="ARBA" id="ARBA00006499"/>
    </source>
</evidence>
<dbReference type="SUPFAM" id="SSF53474">
    <property type="entry name" value="alpha/beta-Hydrolases"/>
    <property type="match status" value="1"/>
</dbReference>
<dbReference type="GO" id="GO:0008474">
    <property type="term" value="F:palmitoyl-(protein) hydrolase activity"/>
    <property type="evidence" value="ECO:0007669"/>
    <property type="project" value="UniProtKB-EC"/>
</dbReference>
<dbReference type="Gene3D" id="3.40.50.1820">
    <property type="entry name" value="alpha/beta hydrolase"/>
    <property type="match status" value="1"/>
</dbReference>
<evidence type="ECO:0000313" key="6">
    <source>
        <dbReference type="Proteomes" id="UP001430953"/>
    </source>
</evidence>
<protein>
    <recommendedName>
        <fullName evidence="2">palmitoyl-protein hydrolase</fullName>
        <ecNumber evidence="2">3.1.2.22</ecNumber>
    </recommendedName>
</protein>
<keyword evidence="6" id="KW-1185">Reference proteome</keyword>
<dbReference type="PANTHER" id="PTHR10655:SF17">
    <property type="entry name" value="LYSOPHOSPHOLIPASE-LIKE PROTEIN 1"/>
    <property type="match status" value="1"/>
</dbReference>
<evidence type="ECO:0000313" key="5">
    <source>
        <dbReference type="EMBL" id="KAL0101367.1"/>
    </source>
</evidence>
<dbReference type="InterPro" id="IPR050565">
    <property type="entry name" value="LYPA1-2/EST-like"/>
</dbReference>
<dbReference type="Pfam" id="PF02230">
    <property type="entry name" value="Abhydrolase_2"/>
    <property type="match status" value="1"/>
</dbReference>
<evidence type="ECO:0000256" key="3">
    <source>
        <dbReference type="ARBA" id="ARBA00022801"/>
    </source>
</evidence>
<dbReference type="InterPro" id="IPR003140">
    <property type="entry name" value="PLipase/COase/thioEstase"/>
</dbReference>
<reference evidence="5 6" key="1">
    <citation type="submission" date="2023-03" db="EMBL/GenBank/DDBJ databases">
        <title>High recombination rates correlate with genetic variation in Cardiocondyla obscurior ants.</title>
        <authorList>
            <person name="Errbii M."/>
        </authorList>
    </citation>
    <scope>NUCLEOTIDE SEQUENCE [LARGE SCALE GENOMIC DNA]</scope>
    <source>
        <strain evidence="5">Alpha-2009</strain>
        <tissue evidence="5">Whole body</tissue>
    </source>
</reference>
<evidence type="ECO:0000256" key="2">
    <source>
        <dbReference type="ARBA" id="ARBA00012423"/>
    </source>
</evidence>
<name>A0AAW2EIC1_9HYME</name>
<keyword evidence="3" id="KW-0378">Hydrolase</keyword>
<dbReference type="EMBL" id="JADYXP020000024">
    <property type="protein sequence ID" value="KAL0101367.1"/>
    <property type="molecule type" value="Genomic_DNA"/>
</dbReference>
<dbReference type="GO" id="GO:0005737">
    <property type="term" value="C:cytoplasm"/>
    <property type="evidence" value="ECO:0007669"/>
    <property type="project" value="TreeGrafter"/>
</dbReference>
<accession>A0AAW2EIC1</accession>
<dbReference type="InterPro" id="IPR029058">
    <property type="entry name" value="AB_hydrolase_fold"/>
</dbReference>
<dbReference type="Proteomes" id="UP001430953">
    <property type="component" value="Unassembled WGS sequence"/>
</dbReference>
<proteinExistence type="inferred from homology"/>
<dbReference type="EC" id="3.1.2.22" evidence="2"/>
<comment type="caution">
    <text evidence="5">The sequence shown here is derived from an EMBL/GenBank/DDBJ whole genome shotgun (WGS) entry which is preliminary data.</text>
</comment>
<gene>
    <name evidence="5" type="ORF">PUN28_018886</name>
</gene>
<evidence type="ECO:0000259" key="4">
    <source>
        <dbReference type="Pfam" id="PF02230"/>
    </source>
</evidence>
<comment type="similarity">
    <text evidence="1">Belongs to the AB hydrolase superfamily. AB hydrolase 2 family.</text>
</comment>
<dbReference type="AlphaFoldDB" id="A0AAW2EIC1"/>
<feature type="domain" description="Phospholipase/carboxylesterase/thioesterase" evidence="4">
    <location>
        <begin position="9"/>
        <end position="225"/>
    </location>
</feature>
<dbReference type="GO" id="GO:0052689">
    <property type="term" value="F:carboxylic ester hydrolase activity"/>
    <property type="evidence" value="ECO:0007669"/>
    <property type="project" value="TreeGrafter"/>
</dbReference>
<organism evidence="5 6">
    <name type="scientific">Cardiocondyla obscurior</name>
    <dbReference type="NCBI Taxonomy" id="286306"/>
    <lineage>
        <taxon>Eukaryota</taxon>
        <taxon>Metazoa</taxon>
        <taxon>Ecdysozoa</taxon>
        <taxon>Arthropoda</taxon>
        <taxon>Hexapoda</taxon>
        <taxon>Insecta</taxon>
        <taxon>Pterygota</taxon>
        <taxon>Neoptera</taxon>
        <taxon>Endopterygota</taxon>
        <taxon>Hymenoptera</taxon>
        <taxon>Apocrita</taxon>
        <taxon>Aculeata</taxon>
        <taxon>Formicoidea</taxon>
        <taxon>Formicidae</taxon>
        <taxon>Myrmicinae</taxon>
        <taxon>Cardiocondyla</taxon>
    </lineage>
</organism>
<sequence length="235" mass="26514">MAAIARISQANIIQATRNHTATVFFFHGSGGTGEDLKAWVNILNREKLQFPHIKLLYPSAPSQPYTPINGMKQNVWFDRIAISNQAPEHVESVNSMCQNISELIDKEVASGIPLNRIIVGGFSMGGCLALHLAYRYQSALAGCFVMSSFLNKNSVIYQHLKTKPEDNKVPLVQYHGTIDTLVPIEWGEESFKNLKDLGVNVKFTPVQNIEHELSREEIQSWKKWLLDIVPDNIRR</sequence>